<dbReference type="InterPro" id="IPR009100">
    <property type="entry name" value="AcylCoA_DH/oxidase_NM_dom_sf"/>
</dbReference>
<evidence type="ECO:0000313" key="12">
    <source>
        <dbReference type="EMBL" id="RUQ27123.1"/>
    </source>
</evidence>
<dbReference type="FunFam" id="1.10.540.10:FF:000002">
    <property type="entry name" value="Acyl-CoA dehydrogenase FadE19"/>
    <property type="match status" value="1"/>
</dbReference>
<sequence>MQLWDRILSEEEKMLRRSVRSVVKKHIAPLAQKLDEEEGFPWEQIRSLADLGILGILTPEEYGGAAGSKLAYVLAVEEVAKGCAATALVFFTQTHGALSLLLAGSEEQKQKYLPQIASGEILGAIAITEPNAGSDAAGMATIAVRDGNEYILNGNKVFITTGDKADVITVFAKTDPDARHKGMSAFLVEKGTPGLIVGKTEKKMGVRGSSTAELIFENCRIPAENLIGLEGEGFRICMEACDYTRISTAAQALGIAQGAFDIAFQYAQERKQFGKSIYDFQAIQFMLVDMFTEITNARLLLYQSAKLIDEGSREFTMEASMAKAYCSEVAGRVTDSAVQILGGYGYIRDYQVERMMRDAKITQIYDGTSQIQRMVIARNMLKRLD</sequence>
<reference evidence="12 13" key="1">
    <citation type="submission" date="2018-12" db="EMBL/GenBank/DDBJ databases">
        <title>Bacillus chawlae sp. nov., Bacillus glennii sp. nov., and Bacillus saganii sp. nov. Isolated from the Vehicle Assembly Building at Kennedy Space Center where the Viking Spacecraft were Assembled.</title>
        <authorList>
            <person name="Seuylemezian A."/>
            <person name="Vaishampayan P."/>
        </authorList>
    </citation>
    <scope>NUCLEOTIDE SEQUENCE [LARGE SCALE GENOMIC DNA]</scope>
    <source>
        <strain evidence="12 13">L5</strain>
    </source>
</reference>
<dbReference type="Gene3D" id="1.10.540.10">
    <property type="entry name" value="Acyl-CoA dehydrogenase/oxidase, N-terminal domain"/>
    <property type="match status" value="1"/>
</dbReference>
<evidence type="ECO:0000256" key="1">
    <source>
        <dbReference type="ARBA" id="ARBA00001974"/>
    </source>
</evidence>
<gene>
    <name evidence="12" type="ORF">ELQ35_17380</name>
</gene>
<evidence type="ECO:0000256" key="6">
    <source>
        <dbReference type="ARBA" id="ARBA00052546"/>
    </source>
</evidence>
<evidence type="ECO:0000256" key="8">
    <source>
        <dbReference type="RuleBase" id="RU362125"/>
    </source>
</evidence>
<dbReference type="PROSITE" id="PS00073">
    <property type="entry name" value="ACYL_COA_DH_2"/>
    <property type="match status" value="1"/>
</dbReference>
<comment type="catalytic activity">
    <reaction evidence="6">
        <text>a 2,3-saturated acyl-CoA + A = a 2,3-dehydroacyl-CoA + AH2</text>
        <dbReference type="Rhea" id="RHEA:48608"/>
        <dbReference type="ChEBI" id="CHEBI:13193"/>
        <dbReference type="ChEBI" id="CHEBI:17499"/>
        <dbReference type="ChEBI" id="CHEBI:60015"/>
        <dbReference type="ChEBI" id="CHEBI:65111"/>
    </reaction>
</comment>
<dbReference type="PROSITE" id="PS00072">
    <property type="entry name" value="ACYL_COA_DH_1"/>
    <property type="match status" value="1"/>
</dbReference>
<dbReference type="Pfam" id="PF02771">
    <property type="entry name" value="Acyl-CoA_dh_N"/>
    <property type="match status" value="1"/>
</dbReference>
<dbReference type="PANTHER" id="PTHR43884">
    <property type="entry name" value="ACYL-COA DEHYDROGENASE"/>
    <property type="match status" value="1"/>
</dbReference>
<keyword evidence="5 8" id="KW-0560">Oxidoreductase</keyword>
<comment type="similarity">
    <text evidence="2 8">Belongs to the acyl-CoA dehydrogenase family.</text>
</comment>
<protein>
    <recommendedName>
        <fullName evidence="7">Acyl-CoA dehydrogenase</fullName>
    </recommendedName>
</protein>
<evidence type="ECO:0000259" key="10">
    <source>
        <dbReference type="Pfam" id="PF02770"/>
    </source>
</evidence>
<evidence type="ECO:0000256" key="5">
    <source>
        <dbReference type="ARBA" id="ARBA00023002"/>
    </source>
</evidence>
<dbReference type="InterPro" id="IPR009075">
    <property type="entry name" value="AcylCo_DH/oxidase_C"/>
</dbReference>
<feature type="domain" description="Acyl-CoA dehydrogenase/oxidase N-terminal" evidence="11">
    <location>
        <begin position="9"/>
        <end position="120"/>
    </location>
</feature>
<dbReference type="Gene3D" id="2.40.110.10">
    <property type="entry name" value="Butyryl-CoA Dehydrogenase, subunit A, domain 2"/>
    <property type="match status" value="1"/>
</dbReference>
<dbReference type="PANTHER" id="PTHR43884:SF12">
    <property type="entry name" value="ISOVALERYL-COA DEHYDROGENASE, MITOCHONDRIAL-RELATED"/>
    <property type="match status" value="1"/>
</dbReference>
<evidence type="ECO:0000259" key="9">
    <source>
        <dbReference type="Pfam" id="PF00441"/>
    </source>
</evidence>
<dbReference type="Pfam" id="PF00441">
    <property type="entry name" value="Acyl-CoA_dh_1"/>
    <property type="match status" value="1"/>
</dbReference>
<dbReference type="GO" id="GO:0003995">
    <property type="term" value="F:acyl-CoA dehydrogenase activity"/>
    <property type="evidence" value="ECO:0007669"/>
    <property type="project" value="InterPro"/>
</dbReference>
<dbReference type="InterPro" id="IPR006091">
    <property type="entry name" value="Acyl-CoA_Oxase/DH_mid-dom"/>
</dbReference>
<keyword evidence="3 8" id="KW-0285">Flavoprotein</keyword>
<dbReference type="InterPro" id="IPR036250">
    <property type="entry name" value="AcylCo_DH-like_C"/>
</dbReference>
<dbReference type="InterPro" id="IPR046373">
    <property type="entry name" value="Acyl-CoA_Oxase/DH_mid-dom_sf"/>
</dbReference>
<dbReference type="SUPFAM" id="SSF47203">
    <property type="entry name" value="Acyl-CoA dehydrogenase C-terminal domain-like"/>
    <property type="match status" value="1"/>
</dbReference>
<dbReference type="GO" id="GO:0050660">
    <property type="term" value="F:flavin adenine dinucleotide binding"/>
    <property type="evidence" value="ECO:0007669"/>
    <property type="project" value="InterPro"/>
</dbReference>
<keyword evidence="13" id="KW-1185">Reference proteome</keyword>
<evidence type="ECO:0000259" key="11">
    <source>
        <dbReference type="Pfam" id="PF02771"/>
    </source>
</evidence>
<dbReference type="OrthoDB" id="9802447at2"/>
<dbReference type="FunFam" id="2.40.110.10:FF:000001">
    <property type="entry name" value="Acyl-CoA dehydrogenase, mitochondrial"/>
    <property type="match status" value="1"/>
</dbReference>
<organism evidence="12 13">
    <name type="scientific">Peribacillus cavernae</name>
    <dbReference type="NCBI Taxonomy" id="1674310"/>
    <lineage>
        <taxon>Bacteria</taxon>
        <taxon>Bacillati</taxon>
        <taxon>Bacillota</taxon>
        <taxon>Bacilli</taxon>
        <taxon>Bacillales</taxon>
        <taxon>Bacillaceae</taxon>
        <taxon>Peribacillus</taxon>
    </lineage>
</organism>
<feature type="domain" description="Acyl-CoA oxidase/dehydrogenase middle" evidence="10">
    <location>
        <begin position="124"/>
        <end position="219"/>
    </location>
</feature>
<evidence type="ECO:0000256" key="2">
    <source>
        <dbReference type="ARBA" id="ARBA00009347"/>
    </source>
</evidence>
<name>A0A433HFX8_9BACI</name>
<dbReference type="FunFam" id="1.20.140.10:FF:000004">
    <property type="entry name" value="Acyl-CoA dehydrogenase FadE25"/>
    <property type="match status" value="1"/>
</dbReference>
<dbReference type="Proteomes" id="UP000267430">
    <property type="component" value="Unassembled WGS sequence"/>
</dbReference>
<dbReference type="AlphaFoldDB" id="A0A433HFX8"/>
<comment type="caution">
    <text evidence="12">The sequence shown here is derived from an EMBL/GenBank/DDBJ whole genome shotgun (WGS) entry which is preliminary data.</text>
</comment>
<dbReference type="PIRSF" id="PIRSF016578">
    <property type="entry name" value="HsaA"/>
    <property type="match status" value="1"/>
</dbReference>
<dbReference type="InterPro" id="IPR037069">
    <property type="entry name" value="AcylCoA_DH/ox_N_sf"/>
</dbReference>
<dbReference type="Gene3D" id="1.20.140.10">
    <property type="entry name" value="Butyryl-CoA Dehydrogenase, subunit A, domain 3"/>
    <property type="match status" value="1"/>
</dbReference>
<feature type="domain" description="Acyl-CoA dehydrogenase/oxidase C-terminal" evidence="9">
    <location>
        <begin position="231"/>
        <end position="381"/>
    </location>
</feature>
<evidence type="ECO:0000313" key="13">
    <source>
        <dbReference type="Proteomes" id="UP000267430"/>
    </source>
</evidence>
<keyword evidence="4 8" id="KW-0274">FAD</keyword>
<evidence type="ECO:0000256" key="7">
    <source>
        <dbReference type="ARBA" id="ARBA00067585"/>
    </source>
</evidence>
<proteinExistence type="inferred from homology"/>
<dbReference type="Pfam" id="PF02770">
    <property type="entry name" value="Acyl-CoA_dh_M"/>
    <property type="match status" value="1"/>
</dbReference>
<comment type="cofactor">
    <cofactor evidence="1 8">
        <name>FAD</name>
        <dbReference type="ChEBI" id="CHEBI:57692"/>
    </cofactor>
</comment>
<dbReference type="InterPro" id="IPR006089">
    <property type="entry name" value="Acyl-CoA_DH_CS"/>
</dbReference>
<evidence type="ECO:0000256" key="4">
    <source>
        <dbReference type="ARBA" id="ARBA00022827"/>
    </source>
</evidence>
<dbReference type="SUPFAM" id="SSF56645">
    <property type="entry name" value="Acyl-CoA dehydrogenase NM domain-like"/>
    <property type="match status" value="1"/>
</dbReference>
<dbReference type="EMBL" id="RYZZ01000030">
    <property type="protein sequence ID" value="RUQ27123.1"/>
    <property type="molecule type" value="Genomic_DNA"/>
</dbReference>
<dbReference type="InterPro" id="IPR013786">
    <property type="entry name" value="AcylCoA_DH/ox_N"/>
</dbReference>
<accession>A0A433HFX8</accession>
<evidence type="ECO:0000256" key="3">
    <source>
        <dbReference type="ARBA" id="ARBA00022630"/>
    </source>
</evidence>